<accession>A0A2S9VBV4</accession>
<evidence type="ECO:0000313" key="1">
    <source>
        <dbReference type="EMBL" id="PRO73947.1"/>
    </source>
</evidence>
<keyword evidence="2" id="KW-1185">Reference proteome</keyword>
<dbReference type="InterPro" id="IPR027417">
    <property type="entry name" value="P-loop_NTPase"/>
</dbReference>
<evidence type="ECO:0000313" key="2">
    <source>
        <dbReference type="Proteomes" id="UP000238949"/>
    </source>
</evidence>
<dbReference type="RefSeq" id="WP_105934305.1">
    <property type="nucleotide sequence ID" value="NZ_PVNP01000080.1"/>
</dbReference>
<dbReference type="OrthoDB" id="7841269at2"/>
<proteinExistence type="predicted"/>
<dbReference type="Proteomes" id="UP000238949">
    <property type="component" value="Unassembled WGS sequence"/>
</dbReference>
<dbReference type="Gene3D" id="3.40.50.300">
    <property type="entry name" value="P-loop containing nucleotide triphosphate hydrolases"/>
    <property type="match status" value="1"/>
</dbReference>
<comment type="caution">
    <text evidence="1">The sequence shown here is derived from an EMBL/GenBank/DDBJ whole genome shotgun (WGS) entry which is preliminary data.</text>
</comment>
<sequence>MSQVKIAMMGCFRSGTNFAKTLLEQNYNCEVKNNVFGWKHGLLPIISADSNAQYRFDYEKAFFITKNPFSFLSSLFKYHLTVQRNLIAPTEFKQFLRSKIIVFDQGQPNSPQLRFANPIDFWTMLNWNYWSHNDFVHIRYEWLVDNPEIITDRAATKMGLTPKPGEFLVPNREVKRINDAEKITTFDEYQTNQSFNKGRYTQHEYMNEYDASDIRYVKEQLDWQLIEHLGYTELLDELTN</sequence>
<name>A0A2S9VBV4_9ALTE</name>
<evidence type="ECO:0008006" key="3">
    <source>
        <dbReference type="Google" id="ProtNLM"/>
    </source>
</evidence>
<reference evidence="2" key="1">
    <citation type="journal article" date="2020" name="Int. J. Syst. Evol. Microbiol.">
        <title>Alteromonas alba sp. nov., a marine bacterium isolated from the seawater of the West Pacific Ocean.</title>
        <authorList>
            <person name="Sun C."/>
            <person name="Wu Y.-H."/>
            <person name="Xamxidin M."/>
            <person name="Cheng H."/>
            <person name="Xu X.-W."/>
        </authorList>
    </citation>
    <scope>NUCLEOTIDE SEQUENCE [LARGE SCALE GENOMIC DNA]</scope>
    <source>
        <strain evidence="2">190</strain>
    </source>
</reference>
<gene>
    <name evidence="1" type="ORF">C6Y40_08995</name>
</gene>
<dbReference type="SUPFAM" id="SSF52540">
    <property type="entry name" value="P-loop containing nucleoside triphosphate hydrolases"/>
    <property type="match status" value="1"/>
</dbReference>
<dbReference type="AlphaFoldDB" id="A0A2S9VBV4"/>
<dbReference type="EMBL" id="PVNP01000080">
    <property type="protein sequence ID" value="PRO73947.1"/>
    <property type="molecule type" value="Genomic_DNA"/>
</dbReference>
<organism evidence="1 2">
    <name type="scientific">Alteromonas alba</name>
    <dbReference type="NCBI Taxonomy" id="2079529"/>
    <lineage>
        <taxon>Bacteria</taxon>
        <taxon>Pseudomonadati</taxon>
        <taxon>Pseudomonadota</taxon>
        <taxon>Gammaproteobacteria</taxon>
        <taxon>Alteromonadales</taxon>
        <taxon>Alteromonadaceae</taxon>
        <taxon>Alteromonas/Salinimonas group</taxon>
        <taxon>Alteromonas</taxon>
    </lineage>
</organism>
<protein>
    <recommendedName>
        <fullName evidence="3">Sulfotransferase family protein</fullName>
    </recommendedName>
</protein>